<accession>A0A840ABN8</accession>
<dbReference type="Gene3D" id="3.90.1720.10">
    <property type="entry name" value="endopeptidase domain like (from Nostoc punctiforme)"/>
    <property type="match status" value="1"/>
</dbReference>
<dbReference type="RefSeq" id="WP_184383374.1">
    <property type="nucleotide sequence ID" value="NZ_JACIDJ010000002.1"/>
</dbReference>
<keyword evidence="2" id="KW-1185">Reference proteome</keyword>
<comment type="caution">
    <text evidence="1">The sequence shown here is derived from an EMBL/GenBank/DDBJ whole genome shotgun (WGS) entry which is preliminary data.</text>
</comment>
<organism evidence="1 2">
    <name type="scientific">Roseococcus suduntuyensis</name>
    <dbReference type="NCBI Taxonomy" id="455361"/>
    <lineage>
        <taxon>Bacteria</taxon>
        <taxon>Pseudomonadati</taxon>
        <taxon>Pseudomonadota</taxon>
        <taxon>Alphaproteobacteria</taxon>
        <taxon>Acetobacterales</taxon>
        <taxon>Roseomonadaceae</taxon>
        <taxon>Roseococcus</taxon>
    </lineage>
</organism>
<protein>
    <submittedName>
        <fullName evidence="1">Uncharacterized protein</fullName>
    </submittedName>
</protein>
<dbReference type="EMBL" id="JACIDJ010000002">
    <property type="protein sequence ID" value="MBB3898302.1"/>
    <property type="molecule type" value="Genomic_DNA"/>
</dbReference>
<gene>
    <name evidence="1" type="ORF">GGQ83_001739</name>
</gene>
<reference evidence="1 2" key="1">
    <citation type="submission" date="2020-08" db="EMBL/GenBank/DDBJ databases">
        <title>Genomic Encyclopedia of Type Strains, Phase IV (KMG-IV): sequencing the most valuable type-strain genomes for metagenomic binning, comparative biology and taxonomic classification.</title>
        <authorList>
            <person name="Goeker M."/>
        </authorList>
    </citation>
    <scope>NUCLEOTIDE SEQUENCE [LARGE SCALE GENOMIC DNA]</scope>
    <source>
        <strain evidence="1 2">DSM 19979</strain>
    </source>
</reference>
<name>A0A840ABN8_9PROT</name>
<sequence length="231" mass="25240">MARHLRAPDLYRGDIILTSMRTRLGPTTSVTTALIPVVENNFINVATVSAYSHAILVAEPGRIIEFRKTMKEKSLRDSLTDGGRDVPAVAHVFRRRGSNGHNRPQVLINARKMVHGFRAVDPQYVLSVWMGLNRLNSGLRQEDVQGMLVCSSFCAAAWASVGLPLSPDDPHNMSPGDIALCADPATMKSVARAQDLWALAVTAARQRPASLLSSRHITLDLVGMMDPAEYS</sequence>
<dbReference type="Proteomes" id="UP000553193">
    <property type="component" value="Unassembled WGS sequence"/>
</dbReference>
<dbReference type="AlphaFoldDB" id="A0A840ABN8"/>
<evidence type="ECO:0000313" key="2">
    <source>
        <dbReference type="Proteomes" id="UP000553193"/>
    </source>
</evidence>
<proteinExistence type="predicted"/>
<evidence type="ECO:0000313" key="1">
    <source>
        <dbReference type="EMBL" id="MBB3898302.1"/>
    </source>
</evidence>